<keyword evidence="2" id="KW-1185">Reference proteome</keyword>
<dbReference type="EMBL" id="JBHTIF010000003">
    <property type="protein sequence ID" value="MFD0726720.1"/>
    <property type="molecule type" value="Genomic_DNA"/>
</dbReference>
<gene>
    <name evidence="1" type="ORF">ACFQ0E_14050</name>
</gene>
<evidence type="ECO:0000313" key="2">
    <source>
        <dbReference type="Proteomes" id="UP001597110"/>
    </source>
</evidence>
<dbReference type="Proteomes" id="UP001597110">
    <property type="component" value="Unassembled WGS sequence"/>
</dbReference>
<organism evidence="1 2">
    <name type="scientific">Lysobacter brunescens</name>
    <dbReference type="NCBI Taxonomy" id="262323"/>
    <lineage>
        <taxon>Bacteria</taxon>
        <taxon>Pseudomonadati</taxon>
        <taxon>Pseudomonadota</taxon>
        <taxon>Gammaproteobacteria</taxon>
        <taxon>Lysobacterales</taxon>
        <taxon>Lysobacteraceae</taxon>
        <taxon>Lysobacter</taxon>
    </lineage>
</organism>
<evidence type="ECO:0000313" key="1">
    <source>
        <dbReference type="EMBL" id="MFD0726720.1"/>
    </source>
</evidence>
<name>A0ABW2YHY7_9GAMM</name>
<accession>A0ABW2YHY7</accession>
<proteinExistence type="predicted"/>
<evidence type="ECO:0008006" key="3">
    <source>
        <dbReference type="Google" id="ProtNLM"/>
    </source>
</evidence>
<reference evidence="2" key="1">
    <citation type="journal article" date="2019" name="Int. J. Syst. Evol. Microbiol.">
        <title>The Global Catalogue of Microorganisms (GCM) 10K type strain sequencing project: providing services to taxonomists for standard genome sequencing and annotation.</title>
        <authorList>
            <consortium name="The Broad Institute Genomics Platform"/>
            <consortium name="The Broad Institute Genome Sequencing Center for Infectious Disease"/>
            <person name="Wu L."/>
            <person name="Ma J."/>
        </authorList>
    </citation>
    <scope>NUCLEOTIDE SEQUENCE [LARGE SCALE GENOMIC DNA]</scope>
    <source>
        <strain evidence="2">CCUG 55585</strain>
    </source>
</reference>
<protein>
    <recommendedName>
        <fullName evidence="3">Integron gene cassette protein</fullName>
    </recommendedName>
</protein>
<comment type="caution">
    <text evidence="1">The sequence shown here is derived from an EMBL/GenBank/DDBJ whole genome shotgun (WGS) entry which is preliminary data.</text>
</comment>
<sequence>MIADSVEANLGHLVQRLSPLSSLVSIRGSGAGRFLYIVCNGRSAEVSPAEEKWWVELWGSLEEDAQPEIDVMLDSIAEVEVFLLDYFFPEGAQFSSF</sequence>
<dbReference type="RefSeq" id="WP_386824852.1">
    <property type="nucleotide sequence ID" value="NZ_JBHTIF010000003.1"/>
</dbReference>